<name>D5V078_ARCNC</name>
<reference evidence="2 3" key="1">
    <citation type="journal article" date="2010" name="Stand. Genomic Sci.">
        <title>Complete genome sequence of Arcobacter nitrofigilis type strain (CI).</title>
        <authorList>
            <person name="Pati A."/>
            <person name="Gronow S."/>
            <person name="Lapidus A."/>
            <person name="Copeland A."/>
            <person name="Glavina Del Rio T."/>
            <person name="Nolan M."/>
            <person name="Lucas S."/>
            <person name="Tice H."/>
            <person name="Cheng J.F."/>
            <person name="Han C."/>
            <person name="Chertkov O."/>
            <person name="Bruce D."/>
            <person name="Tapia R."/>
            <person name="Goodwin L."/>
            <person name="Pitluck S."/>
            <person name="Liolios K."/>
            <person name="Ivanova N."/>
            <person name="Mavromatis K."/>
            <person name="Chen A."/>
            <person name="Palaniappan K."/>
            <person name="Land M."/>
            <person name="Hauser L."/>
            <person name="Chang Y.J."/>
            <person name="Jeffries C.D."/>
            <person name="Detter J.C."/>
            <person name="Rohde M."/>
            <person name="Goker M."/>
            <person name="Bristow J."/>
            <person name="Eisen J.A."/>
            <person name="Markowitz V."/>
            <person name="Hugenholtz P."/>
            <person name="Klenk H.P."/>
            <person name="Kyrpides N.C."/>
        </authorList>
    </citation>
    <scope>NUCLEOTIDE SEQUENCE [LARGE SCALE GENOMIC DNA]</scope>
    <source>
        <strain evidence="3">ATCC 33309 / DSM 7299 / CCUG 15893 / LMG 7604 / NCTC 12251 / CI</strain>
    </source>
</reference>
<dbReference type="HOGENOM" id="CLU_3039909_0_0_7"/>
<dbReference type="Proteomes" id="UP000000939">
    <property type="component" value="Chromosome"/>
</dbReference>
<organism evidence="2 3">
    <name type="scientific">Arcobacter nitrofigilis (strain ATCC 33309 / DSM 7299 / CCUG 15893 / LMG 7604 / NCTC 12251 / CI)</name>
    <name type="common">Campylobacter nitrofigilis</name>
    <dbReference type="NCBI Taxonomy" id="572480"/>
    <lineage>
        <taxon>Bacteria</taxon>
        <taxon>Pseudomonadati</taxon>
        <taxon>Campylobacterota</taxon>
        <taxon>Epsilonproteobacteria</taxon>
        <taxon>Campylobacterales</taxon>
        <taxon>Arcobacteraceae</taxon>
        <taxon>Arcobacter</taxon>
    </lineage>
</organism>
<evidence type="ECO:0000313" key="2">
    <source>
        <dbReference type="EMBL" id="ADG93690.1"/>
    </source>
</evidence>
<keyword evidence="1" id="KW-0472">Membrane</keyword>
<dbReference type="AlphaFoldDB" id="D5V078"/>
<feature type="transmembrane region" description="Helical" evidence="1">
    <location>
        <begin position="35"/>
        <end position="53"/>
    </location>
</feature>
<dbReference type="EMBL" id="CP001999">
    <property type="protein sequence ID" value="ADG93690.1"/>
    <property type="molecule type" value="Genomic_DNA"/>
</dbReference>
<sequence length="54" mass="5957">MTLDLLFRLSIAIAGITGALMFFGSKAPWLRKCHLIMGASAFILCAVTFFVQYT</sequence>
<evidence type="ECO:0000256" key="1">
    <source>
        <dbReference type="SAM" id="Phobius"/>
    </source>
</evidence>
<dbReference type="KEGG" id="ant:Arnit_2036"/>
<accession>D5V078</accession>
<protein>
    <submittedName>
        <fullName evidence="2">Uncharacterized protein</fullName>
    </submittedName>
</protein>
<keyword evidence="1" id="KW-0812">Transmembrane</keyword>
<evidence type="ECO:0000313" key="3">
    <source>
        <dbReference type="Proteomes" id="UP000000939"/>
    </source>
</evidence>
<proteinExistence type="predicted"/>
<gene>
    <name evidence="2" type="ordered locus">Arnit_2036</name>
</gene>
<dbReference type="RefSeq" id="WP_013135835.1">
    <property type="nucleotide sequence ID" value="NC_014166.1"/>
</dbReference>
<feature type="transmembrane region" description="Helical" evidence="1">
    <location>
        <begin position="6"/>
        <end position="23"/>
    </location>
</feature>
<keyword evidence="3" id="KW-1185">Reference proteome</keyword>
<keyword evidence="1" id="KW-1133">Transmembrane helix</keyword>
<dbReference type="STRING" id="572480.Arnit_2036"/>